<dbReference type="Proteomes" id="UP001157947">
    <property type="component" value="Unassembled WGS sequence"/>
</dbReference>
<evidence type="ECO:0000313" key="4">
    <source>
        <dbReference type="EMBL" id="SMP16318.1"/>
    </source>
</evidence>
<comment type="caution">
    <text evidence="4">The sequence shown here is derived from an EMBL/GenBank/DDBJ whole genome shotgun (WGS) entry which is preliminary data.</text>
</comment>
<evidence type="ECO:0000313" key="5">
    <source>
        <dbReference type="Proteomes" id="UP001157947"/>
    </source>
</evidence>
<reference evidence="4" key="1">
    <citation type="submission" date="2017-05" db="EMBL/GenBank/DDBJ databases">
        <authorList>
            <person name="Varghese N."/>
            <person name="Submissions S."/>
        </authorList>
    </citation>
    <scope>NUCLEOTIDE SEQUENCE</scope>
    <source>
        <strain evidence="4">DSM 18763</strain>
    </source>
</reference>
<proteinExistence type="predicted"/>
<evidence type="ECO:0000256" key="2">
    <source>
        <dbReference type="ARBA" id="ARBA00023002"/>
    </source>
</evidence>
<accession>A0AA46AF03</accession>
<name>A0AA46AF03_9AQUI</name>
<feature type="domain" description="FAD/NAD(P)-binding" evidence="3">
    <location>
        <begin position="3"/>
        <end position="134"/>
    </location>
</feature>
<dbReference type="PRINTS" id="PR00469">
    <property type="entry name" value="PNDRDTASEII"/>
</dbReference>
<keyword evidence="5" id="KW-1185">Reference proteome</keyword>
<organism evidence="4 5">
    <name type="scientific">Venenivibrio stagnispumantis</name>
    <dbReference type="NCBI Taxonomy" id="407998"/>
    <lineage>
        <taxon>Bacteria</taxon>
        <taxon>Pseudomonadati</taxon>
        <taxon>Aquificota</taxon>
        <taxon>Aquificia</taxon>
        <taxon>Aquificales</taxon>
        <taxon>Hydrogenothermaceae</taxon>
        <taxon>Venenivibrio</taxon>
    </lineage>
</organism>
<dbReference type="PANTHER" id="PTHR48105">
    <property type="entry name" value="THIOREDOXIN REDUCTASE 1-RELATED-RELATED"/>
    <property type="match status" value="1"/>
</dbReference>
<sequence length="202" mass="21901">MKYDVLIVGGGVSGLSCALTLVSAKGKFDWANGRRYLVIDNQSSDLLKAMLNNVPGVKQGTLGKNLLEDIRNQIRSYGDDVEFKNGRVVKIEGEKGNFKVYLEDNTYYEADIVVLATGFHEFNIQVDGVEVVENKKSPRPGKIMIKTDEDQKVKDGLYVAGLVAGVSTMFACAAGSGVQVACNIQALWAGKNVVVHDVPSEN</sequence>
<dbReference type="PROSITE" id="PS51257">
    <property type="entry name" value="PROKAR_LIPOPROTEIN"/>
    <property type="match status" value="1"/>
</dbReference>
<gene>
    <name evidence="4" type="ORF">SAMN06264868_11515</name>
</gene>
<dbReference type="SUPFAM" id="SSF51905">
    <property type="entry name" value="FAD/NAD(P)-binding domain"/>
    <property type="match status" value="1"/>
</dbReference>
<protein>
    <submittedName>
        <fullName evidence="4">Pyridine nucleotide-disulphide oxidoreductase</fullName>
    </submittedName>
</protein>
<dbReference type="InterPro" id="IPR036188">
    <property type="entry name" value="FAD/NAD-bd_sf"/>
</dbReference>
<dbReference type="RefSeq" id="WP_265134562.1">
    <property type="nucleotide sequence ID" value="NZ_FXTX01000015.1"/>
</dbReference>
<dbReference type="EMBL" id="FXTX01000015">
    <property type="protein sequence ID" value="SMP16318.1"/>
    <property type="molecule type" value="Genomic_DNA"/>
</dbReference>
<dbReference type="Pfam" id="PF07992">
    <property type="entry name" value="Pyr_redox_2"/>
    <property type="match status" value="1"/>
</dbReference>
<dbReference type="AlphaFoldDB" id="A0AA46AF03"/>
<keyword evidence="1" id="KW-0285">Flavoprotein</keyword>
<evidence type="ECO:0000256" key="1">
    <source>
        <dbReference type="ARBA" id="ARBA00022630"/>
    </source>
</evidence>
<evidence type="ECO:0000259" key="3">
    <source>
        <dbReference type="Pfam" id="PF07992"/>
    </source>
</evidence>
<dbReference type="Gene3D" id="3.50.50.60">
    <property type="entry name" value="FAD/NAD(P)-binding domain"/>
    <property type="match status" value="1"/>
</dbReference>
<dbReference type="InterPro" id="IPR050097">
    <property type="entry name" value="Ferredoxin-NADP_redctase_2"/>
</dbReference>
<keyword evidence="2" id="KW-0560">Oxidoreductase</keyword>
<dbReference type="InterPro" id="IPR023753">
    <property type="entry name" value="FAD/NAD-binding_dom"/>
</dbReference>
<dbReference type="GO" id="GO:0016491">
    <property type="term" value="F:oxidoreductase activity"/>
    <property type="evidence" value="ECO:0007669"/>
    <property type="project" value="UniProtKB-KW"/>
</dbReference>